<organism evidence="1 2">
    <name type="scientific">Botryotinia fuckeliana (strain T4)</name>
    <name type="common">Noble rot fungus</name>
    <name type="synonym">Botrytis cinerea</name>
    <dbReference type="NCBI Taxonomy" id="999810"/>
    <lineage>
        <taxon>Eukaryota</taxon>
        <taxon>Fungi</taxon>
        <taxon>Dikarya</taxon>
        <taxon>Ascomycota</taxon>
        <taxon>Pezizomycotina</taxon>
        <taxon>Leotiomycetes</taxon>
        <taxon>Helotiales</taxon>
        <taxon>Sclerotiniaceae</taxon>
        <taxon>Botrytis</taxon>
    </lineage>
</organism>
<protein>
    <submittedName>
        <fullName evidence="1">Uncharacterized protein</fullName>
    </submittedName>
</protein>
<dbReference type="InParanoid" id="G2Y9M5"/>
<evidence type="ECO:0000313" key="1">
    <source>
        <dbReference type="EMBL" id="CCD49301.1"/>
    </source>
</evidence>
<dbReference type="Proteomes" id="UP000008177">
    <property type="component" value="Unplaced contigs"/>
</dbReference>
<dbReference type="AlphaFoldDB" id="G2Y9M5"/>
<evidence type="ECO:0000313" key="2">
    <source>
        <dbReference type="Proteomes" id="UP000008177"/>
    </source>
</evidence>
<dbReference type="EMBL" id="FQ790300">
    <property type="protein sequence ID" value="CCD49301.1"/>
    <property type="molecule type" value="Genomic_DNA"/>
</dbReference>
<gene>
    <name evidence="1" type="ORF">BofuT4_uP031770.1</name>
</gene>
<dbReference type="HOGENOM" id="CLU_2558036_0_0_1"/>
<name>G2Y9M5_BOTF4</name>
<sequence>MSRKKVEQAYRTGPAFGPETTFSKPCLLPTDLSCKDWVVPGRAARPTHPLLKVDLEDLIGFCSWAGFGPEINYRGWVGGTRF</sequence>
<reference evidence="2" key="1">
    <citation type="journal article" date="2011" name="PLoS Genet.">
        <title>Genomic analysis of the necrotrophic fungal pathogens Sclerotinia sclerotiorum and Botrytis cinerea.</title>
        <authorList>
            <person name="Amselem J."/>
            <person name="Cuomo C.A."/>
            <person name="van Kan J.A."/>
            <person name="Viaud M."/>
            <person name="Benito E.P."/>
            <person name="Couloux A."/>
            <person name="Coutinho P.M."/>
            <person name="de Vries R.P."/>
            <person name="Dyer P.S."/>
            <person name="Fillinger S."/>
            <person name="Fournier E."/>
            <person name="Gout L."/>
            <person name="Hahn M."/>
            <person name="Kohn L."/>
            <person name="Lapalu N."/>
            <person name="Plummer K.M."/>
            <person name="Pradier J.M."/>
            <person name="Quevillon E."/>
            <person name="Sharon A."/>
            <person name="Simon A."/>
            <person name="ten Have A."/>
            <person name="Tudzynski B."/>
            <person name="Tudzynski P."/>
            <person name="Wincker P."/>
            <person name="Andrew M."/>
            <person name="Anthouard V."/>
            <person name="Beever R.E."/>
            <person name="Beffa R."/>
            <person name="Benoit I."/>
            <person name="Bouzid O."/>
            <person name="Brault B."/>
            <person name="Chen Z."/>
            <person name="Choquer M."/>
            <person name="Collemare J."/>
            <person name="Cotton P."/>
            <person name="Danchin E.G."/>
            <person name="Da Silva C."/>
            <person name="Gautier A."/>
            <person name="Giraud C."/>
            <person name="Giraud T."/>
            <person name="Gonzalez C."/>
            <person name="Grossetete S."/>
            <person name="Guldener U."/>
            <person name="Henrissat B."/>
            <person name="Howlett B.J."/>
            <person name="Kodira C."/>
            <person name="Kretschmer M."/>
            <person name="Lappartient A."/>
            <person name="Leroch M."/>
            <person name="Levis C."/>
            <person name="Mauceli E."/>
            <person name="Neuveglise C."/>
            <person name="Oeser B."/>
            <person name="Pearson M."/>
            <person name="Poulain J."/>
            <person name="Poussereau N."/>
            <person name="Quesneville H."/>
            <person name="Rascle C."/>
            <person name="Schumacher J."/>
            <person name="Segurens B."/>
            <person name="Sexton A."/>
            <person name="Silva E."/>
            <person name="Sirven C."/>
            <person name="Soanes D.M."/>
            <person name="Talbot N.J."/>
            <person name="Templeton M."/>
            <person name="Yandava C."/>
            <person name="Yarden O."/>
            <person name="Zeng Q."/>
            <person name="Rollins J.A."/>
            <person name="Lebrun M.H."/>
            <person name="Dickman M."/>
        </authorList>
    </citation>
    <scope>NUCLEOTIDE SEQUENCE [LARGE SCALE GENOMIC DNA]</scope>
    <source>
        <strain evidence="2">T4</strain>
    </source>
</reference>
<accession>G2Y9M5</accession>
<proteinExistence type="predicted"/>